<proteinExistence type="predicted"/>
<gene>
    <name evidence="1" type="ORF">R2601_22926</name>
</gene>
<organism evidence="1 2">
    <name type="scientific">Salipiger bermudensis (strain DSM 26914 / JCM 13377 / KCTC 12554 / HTCC2601)</name>
    <name type="common">Pelagibaca bermudensis</name>
    <dbReference type="NCBI Taxonomy" id="314265"/>
    <lineage>
        <taxon>Bacteria</taxon>
        <taxon>Pseudomonadati</taxon>
        <taxon>Pseudomonadota</taxon>
        <taxon>Alphaproteobacteria</taxon>
        <taxon>Rhodobacterales</taxon>
        <taxon>Roseobacteraceae</taxon>
        <taxon>Salipiger</taxon>
    </lineage>
</organism>
<keyword evidence="2" id="KW-1185">Reference proteome</keyword>
<reference evidence="1 2" key="1">
    <citation type="journal article" date="2010" name="J. Bacteriol.">
        <title>Genome sequences of Pelagibaca bermudensis HTCC2601T and Maritimibacter alkaliphilus HTCC2654T, the type strains of two marine Roseobacter genera.</title>
        <authorList>
            <person name="Thrash J.C."/>
            <person name="Cho J.C."/>
            <person name="Ferriera S."/>
            <person name="Johnson J."/>
            <person name="Vergin K.L."/>
            <person name="Giovannoni S.J."/>
        </authorList>
    </citation>
    <scope>NUCLEOTIDE SEQUENCE [LARGE SCALE GENOMIC DNA]</scope>
    <source>
        <strain evidence="2">DSM 26914 / JCM 13377 / KCTC 12554 / HTCC2601</strain>
    </source>
</reference>
<dbReference type="HOGENOM" id="CLU_2344164_0_0_5"/>
<dbReference type="Proteomes" id="UP000006230">
    <property type="component" value="Unassembled WGS sequence"/>
</dbReference>
<accession>Q0FLK8</accession>
<protein>
    <submittedName>
        <fullName evidence="1">Uncharacterized protein</fullName>
    </submittedName>
</protein>
<dbReference type="STRING" id="314265.R2601_22926"/>
<dbReference type="EMBL" id="AATQ01000032">
    <property type="protein sequence ID" value="EAU45090.1"/>
    <property type="molecule type" value="Genomic_DNA"/>
</dbReference>
<evidence type="ECO:0000313" key="2">
    <source>
        <dbReference type="Proteomes" id="UP000006230"/>
    </source>
</evidence>
<evidence type="ECO:0000313" key="1">
    <source>
        <dbReference type="EMBL" id="EAU45090.1"/>
    </source>
</evidence>
<name>Q0FLK8_SALBH</name>
<dbReference type="RefSeq" id="WP_007799773.1">
    <property type="nucleotide sequence ID" value="NZ_DS022276.1"/>
</dbReference>
<dbReference type="AlphaFoldDB" id="Q0FLK8"/>
<sequence length="97" mass="10244">MTRKTHPDTLPEPAEFRAWLADALLALKLRPTGYGPALGLGKNTLSHFLSKPGRDLNLGTASLLARDLVARAAVEGVVLDPLPRQLLPAEPIGGADA</sequence>
<comment type="caution">
    <text evidence="1">The sequence shown here is derived from an EMBL/GenBank/DDBJ whole genome shotgun (WGS) entry which is preliminary data.</text>
</comment>